<evidence type="ECO:0000256" key="2">
    <source>
        <dbReference type="ARBA" id="ARBA00022771"/>
    </source>
</evidence>
<dbReference type="GO" id="GO:0008270">
    <property type="term" value="F:zinc ion binding"/>
    <property type="evidence" value="ECO:0007669"/>
    <property type="project" value="UniProtKB-KW"/>
</dbReference>
<name>A0A0L6VTD7_9BASI</name>
<dbReference type="VEuPathDB" id="FungiDB:VP01_108g4"/>
<feature type="compositionally biased region" description="Basic and acidic residues" evidence="4">
    <location>
        <begin position="276"/>
        <end position="293"/>
    </location>
</feature>
<dbReference type="GO" id="GO:0061665">
    <property type="term" value="F:SUMO ligase activity"/>
    <property type="evidence" value="ECO:0007669"/>
    <property type="project" value="TreeGrafter"/>
</dbReference>
<comment type="caution">
    <text evidence="6">The sequence shown here is derived from an EMBL/GenBank/DDBJ whole genome shotgun (WGS) entry which is preliminary data.</text>
</comment>
<gene>
    <name evidence="6" type="ORF">VP01_108g4</name>
</gene>
<feature type="domain" description="SP-RING-type" evidence="5">
    <location>
        <begin position="525"/>
        <end position="559"/>
    </location>
</feature>
<feature type="region of interest" description="Disordered" evidence="4">
    <location>
        <begin position="154"/>
        <end position="317"/>
    </location>
</feature>
<dbReference type="AlphaFoldDB" id="A0A0L6VTD7"/>
<dbReference type="PANTHER" id="PTHR10782:SF4">
    <property type="entry name" value="TONALLI, ISOFORM E"/>
    <property type="match status" value="1"/>
</dbReference>
<protein>
    <recommendedName>
        <fullName evidence="5">SP-RING-type domain-containing protein</fullName>
    </recommendedName>
</protein>
<evidence type="ECO:0000313" key="7">
    <source>
        <dbReference type="Proteomes" id="UP000037035"/>
    </source>
</evidence>
<evidence type="ECO:0000256" key="3">
    <source>
        <dbReference type="ARBA" id="ARBA00022833"/>
    </source>
</evidence>
<dbReference type="STRING" id="27349.A0A0L6VTD7"/>
<reference evidence="6 7" key="1">
    <citation type="submission" date="2015-08" db="EMBL/GenBank/DDBJ databases">
        <title>Next Generation Sequencing and Analysis of the Genome of Puccinia sorghi L Schw, the Causal Agent of Maize Common Rust.</title>
        <authorList>
            <person name="Rochi L."/>
            <person name="Burguener G."/>
            <person name="Darino M."/>
            <person name="Turjanski A."/>
            <person name="Kreff E."/>
            <person name="Dieguez M.J."/>
            <person name="Sacco F."/>
        </authorList>
    </citation>
    <scope>NUCLEOTIDE SEQUENCE [LARGE SCALE GENOMIC DNA]</scope>
    <source>
        <strain evidence="6 7">RO10H11247</strain>
    </source>
</reference>
<accession>A0A0L6VTD7</accession>
<evidence type="ECO:0000256" key="1">
    <source>
        <dbReference type="ARBA" id="ARBA00022723"/>
    </source>
</evidence>
<dbReference type="EMBL" id="LAVV01000999">
    <property type="protein sequence ID" value="KNZ63867.1"/>
    <property type="molecule type" value="Genomic_DNA"/>
</dbReference>
<keyword evidence="7" id="KW-1185">Reference proteome</keyword>
<feature type="compositionally biased region" description="Acidic residues" evidence="4">
    <location>
        <begin position="191"/>
        <end position="200"/>
    </location>
</feature>
<dbReference type="OrthoDB" id="27975at2759"/>
<keyword evidence="3" id="KW-0862">Zinc</keyword>
<evidence type="ECO:0000259" key="5">
    <source>
        <dbReference type="Pfam" id="PF02891"/>
    </source>
</evidence>
<dbReference type="InterPro" id="IPR004181">
    <property type="entry name" value="Znf_MIZ"/>
</dbReference>
<dbReference type="Pfam" id="PF02891">
    <property type="entry name" value="zf-MIZ"/>
    <property type="match status" value="1"/>
</dbReference>
<evidence type="ECO:0000256" key="4">
    <source>
        <dbReference type="SAM" id="MobiDB-lite"/>
    </source>
</evidence>
<keyword evidence="2" id="KW-0863">Zinc-finger</keyword>
<feature type="compositionally biased region" description="Basic and acidic residues" evidence="4">
    <location>
        <begin position="162"/>
        <end position="184"/>
    </location>
</feature>
<proteinExistence type="predicted"/>
<organism evidence="6 7">
    <name type="scientific">Puccinia sorghi</name>
    <dbReference type="NCBI Taxonomy" id="27349"/>
    <lineage>
        <taxon>Eukaryota</taxon>
        <taxon>Fungi</taxon>
        <taxon>Dikarya</taxon>
        <taxon>Basidiomycota</taxon>
        <taxon>Pucciniomycotina</taxon>
        <taxon>Pucciniomycetes</taxon>
        <taxon>Pucciniales</taxon>
        <taxon>Pucciniaceae</taxon>
        <taxon>Puccinia</taxon>
    </lineage>
</organism>
<evidence type="ECO:0000313" key="6">
    <source>
        <dbReference type="EMBL" id="KNZ63867.1"/>
    </source>
</evidence>
<keyword evidence="1" id="KW-0479">Metal-binding</keyword>
<dbReference type="Gene3D" id="3.30.40.10">
    <property type="entry name" value="Zinc/RING finger domain, C3HC4 (zinc finger)"/>
    <property type="match status" value="1"/>
</dbReference>
<dbReference type="GO" id="GO:0000785">
    <property type="term" value="C:chromatin"/>
    <property type="evidence" value="ECO:0007669"/>
    <property type="project" value="TreeGrafter"/>
</dbReference>
<feature type="compositionally biased region" description="Basic and acidic residues" evidence="4">
    <location>
        <begin position="241"/>
        <end position="256"/>
    </location>
</feature>
<dbReference type="PANTHER" id="PTHR10782">
    <property type="entry name" value="ZINC FINGER MIZ DOMAIN-CONTAINING PROTEIN"/>
    <property type="match status" value="1"/>
</dbReference>
<dbReference type="Proteomes" id="UP000037035">
    <property type="component" value="Unassembled WGS sequence"/>
</dbReference>
<sequence>MPKRERTLSEETMRSEEFWETFDANILMLDLVRRKLTTENLLLEASNAFIEATKNGELLVMEFMPHLAGFCEKIVDWYDEPRLSTLDRGHLRALFKVIKSIKKTTEAGKSAIISHSVQVSNPSELYQHAYNNIVEDYTKFEEIIRKELRRRVHPNAQPAGVRTREAVGGRGQKEAERSSLDVEIKVTSSESESDSTESDDSPGPFGRAIRRKPPAQRTEDKPKIPGISLHGTLLGSSNHPIEIDEKPTLCSDKKEPSPSSDSEDFTRSSTPEENEQAPRIKTSNDKSRHEIKGRASPSVKSEEEHEEPSANSAEIKKGLTEDHQLNSNVLGDLWITHKVLKSCKITDKTKEFPLRLSESVQFSYPRFALHQSSLTRPEDGDEIKALPFEMVIFVDLKLGSNKRPSDNPAEDLKFTINSQELRVHTSHIDGSSVKLVIPVHPQYLKSTKEKNTMRITESNRSSSRLLMNGRMSVHVVTMMSEEEIFKRAMQLNCSDRRRKELIDACTSPLALDSLLVDPLAPPRLIRCPVRGGQCQHLQCFDLKAFIERNRFKDGWTCPVNGCNAPCSPFELEFDEWLYANICRINQASRST</sequence>
<dbReference type="GO" id="GO:0016925">
    <property type="term" value="P:protein sumoylation"/>
    <property type="evidence" value="ECO:0007669"/>
    <property type="project" value="TreeGrafter"/>
</dbReference>
<dbReference type="InterPro" id="IPR013083">
    <property type="entry name" value="Znf_RING/FYVE/PHD"/>
</dbReference>